<evidence type="ECO:0000256" key="1">
    <source>
        <dbReference type="SAM" id="MobiDB-lite"/>
    </source>
</evidence>
<sequence>MLPNQVQHRMMLENTVAPSPETECQEPSSFRTSGSQNGHSHLRLDEHVLEFSDFASRLRLAFWAGRGSHGAFGRIIQLFPDSCSHGSFCCCFSSCRGLFLQNNNLVDRTLSFPQRSSWLTQWLVHCHHACHIPEPKGES</sequence>
<gene>
    <name evidence="2" type="ORF">HJG60_017889</name>
</gene>
<evidence type="ECO:0000313" key="3">
    <source>
        <dbReference type="Proteomes" id="UP000664940"/>
    </source>
</evidence>
<feature type="compositionally biased region" description="Polar residues" evidence="1">
    <location>
        <begin position="25"/>
        <end position="38"/>
    </location>
</feature>
<feature type="region of interest" description="Disordered" evidence="1">
    <location>
        <begin position="13"/>
        <end position="38"/>
    </location>
</feature>
<dbReference type="Proteomes" id="UP000664940">
    <property type="component" value="Unassembled WGS sequence"/>
</dbReference>
<dbReference type="EMBL" id="JABVXQ010000009">
    <property type="protein sequence ID" value="KAF6091534.1"/>
    <property type="molecule type" value="Genomic_DNA"/>
</dbReference>
<organism evidence="2 3">
    <name type="scientific">Phyllostomus discolor</name>
    <name type="common">pale spear-nosed bat</name>
    <dbReference type="NCBI Taxonomy" id="89673"/>
    <lineage>
        <taxon>Eukaryota</taxon>
        <taxon>Metazoa</taxon>
        <taxon>Chordata</taxon>
        <taxon>Craniata</taxon>
        <taxon>Vertebrata</taxon>
        <taxon>Euteleostomi</taxon>
        <taxon>Mammalia</taxon>
        <taxon>Eutheria</taxon>
        <taxon>Laurasiatheria</taxon>
        <taxon>Chiroptera</taxon>
        <taxon>Yangochiroptera</taxon>
        <taxon>Phyllostomidae</taxon>
        <taxon>Phyllostominae</taxon>
        <taxon>Phyllostomus</taxon>
    </lineage>
</organism>
<evidence type="ECO:0000313" key="2">
    <source>
        <dbReference type="EMBL" id="KAF6091534.1"/>
    </source>
</evidence>
<protein>
    <submittedName>
        <fullName evidence="2">Uncharacterized protein</fullName>
    </submittedName>
</protein>
<dbReference type="AlphaFoldDB" id="A0A834DTC3"/>
<name>A0A834DTC3_9CHIR</name>
<reference evidence="2 3" key="1">
    <citation type="journal article" date="2020" name="Nature">
        <title>Six reference-quality genomes reveal evolution of bat adaptations.</title>
        <authorList>
            <person name="Jebb D."/>
            <person name="Huang Z."/>
            <person name="Pippel M."/>
            <person name="Hughes G.M."/>
            <person name="Lavrichenko K."/>
            <person name="Devanna P."/>
            <person name="Winkler S."/>
            <person name="Jermiin L.S."/>
            <person name="Skirmuntt E.C."/>
            <person name="Katzourakis A."/>
            <person name="Burkitt-Gray L."/>
            <person name="Ray D.A."/>
            <person name="Sullivan K.A.M."/>
            <person name="Roscito J.G."/>
            <person name="Kirilenko B.M."/>
            <person name="Davalos L.M."/>
            <person name="Corthals A.P."/>
            <person name="Power M.L."/>
            <person name="Jones G."/>
            <person name="Ransome R.D."/>
            <person name="Dechmann D.K.N."/>
            <person name="Locatelli A.G."/>
            <person name="Puechmaille S.J."/>
            <person name="Fedrigo O."/>
            <person name="Jarvis E.D."/>
            <person name="Hiller M."/>
            <person name="Vernes S.C."/>
            <person name="Myers E.W."/>
            <person name="Teeling E.C."/>
        </authorList>
    </citation>
    <scope>NUCLEOTIDE SEQUENCE [LARGE SCALE GENOMIC DNA]</scope>
    <source>
        <strain evidence="2">Bat1K_MPI-CBG_1</strain>
    </source>
</reference>
<proteinExistence type="predicted"/>
<accession>A0A834DTC3</accession>
<comment type="caution">
    <text evidence="2">The sequence shown here is derived from an EMBL/GenBank/DDBJ whole genome shotgun (WGS) entry which is preliminary data.</text>
</comment>